<dbReference type="EMBL" id="CP120992">
    <property type="protein sequence ID" value="WLQ39675.1"/>
    <property type="molecule type" value="Genomic_DNA"/>
</dbReference>
<name>A0ABY9HYK3_9ACTN</name>
<accession>A0ABY9HYK3</accession>
<dbReference type="RefSeq" id="WP_123463696.1">
    <property type="nucleotide sequence ID" value="NZ_CP120992.1"/>
</dbReference>
<evidence type="ECO:0000313" key="2">
    <source>
        <dbReference type="Proteomes" id="UP001229952"/>
    </source>
</evidence>
<proteinExistence type="predicted"/>
<sequence length="76" mass="8855">MFASRGEYERPLHEEFGFRIARRGYDRDQVDAYITRLRSGSPPADVVGFELVRRGYEQSRVDEVIAQLHREAGRGR</sequence>
<protein>
    <submittedName>
        <fullName evidence="1">DivIVA domain-containing protein</fullName>
    </submittedName>
</protein>
<evidence type="ECO:0000313" key="1">
    <source>
        <dbReference type="EMBL" id="WLQ39675.1"/>
    </source>
</evidence>
<organism evidence="1 2">
    <name type="scientific">Streptomyces laculatispora</name>
    <dbReference type="NCBI Taxonomy" id="887464"/>
    <lineage>
        <taxon>Bacteria</taxon>
        <taxon>Bacillati</taxon>
        <taxon>Actinomycetota</taxon>
        <taxon>Actinomycetes</taxon>
        <taxon>Kitasatosporales</taxon>
        <taxon>Streptomycetaceae</taxon>
        <taxon>Streptomyces</taxon>
    </lineage>
</organism>
<dbReference type="NCBIfam" id="TIGR03544">
    <property type="entry name" value="DivI1A_domain"/>
    <property type="match status" value="1"/>
</dbReference>
<dbReference type="InterPro" id="IPR019933">
    <property type="entry name" value="DivIVA_domain"/>
</dbReference>
<gene>
    <name evidence="1" type="ORF">P8A22_06460</name>
</gene>
<reference evidence="1 2" key="1">
    <citation type="submission" date="2023-03" db="EMBL/GenBank/DDBJ databases">
        <title>Isolation and description of six Streptomyces strains from soil environments, able to metabolize different microbial glucans.</title>
        <authorList>
            <person name="Widen T."/>
            <person name="Larsbrink J."/>
        </authorList>
    </citation>
    <scope>NUCLEOTIDE SEQUENCE [LARGE SCALE GENOMIC DNA]</scope>
    <source>
        <strain evidence="1 2">Mut2</strain>
    </source>
</reference>
<keyword evidence="2" id="KW-1185">Reference proteome</keyword>
<dbReference type="Proteomes" id="UP001229952">
    <property type="component" value="Chromosome"/>
</dbReference>